<dbReference type="Pfam" id="PF04002">
    <property type="entry name" value="RadC"/>
    <property type="match status" value="1"/>
</dbReference>
<reference evidence="9 10" key="1">
    <citation type="submission" date="2019-11" db="EMBL/GenBank/DDBJ databases">
        <authorList>
            <person name="Ren C."/>
            <person name="Wang H."/>
            <person name="Xu Y."/>
        </authorList>
    </citation>
    <scope>NUCLEOTIDE SEQUENCE [LARGE SCALE GENOMIC DNA]</scope>
    <source>
        <strain evidence="9 10">LBM 19010</strain>
    </source>
</reference>
<keyword evidence="3" id="KW-0479">Metal-binding</keyword>
<evidence type="ECO:0000256" key="2">
    <source>
        <dbReference type="ARBA" id="ARBA00022670"/>
    </source>
</evidence>
<dbReference type="GO" id="GO:0008237">
    <property type="term" value="F:metallopeptidase activity"/>
    <property type="evidence" value="ECO:0007669"/>
    <property type="project" value="UniProtKB-KW"/>
</dbReference>
<dbReference type="PANTHER" id="PTHR30471">
    <property type="entry name" value="DNA REPAIR PROTEIN RADC"/>
    <property type="match status" value="1"/>
</dbReference>
<dbReference type="InterPro" id="IPR001405">
    <property type="entry name" value="UPF0758"/>
</dbReference>
<dbReference type="InterPro" id="IPR025657">
    <property type="entry name" value="RadC_JAB"/>
</dbReference>
<dbReference type="GO" id="GO:0006508">
    <property type="term" value="P:proteolysis"/>
    <property type="evidence" value="ECO:0007669"/>
    <property type="project" value="UniProtKB-KW"/>
</dbReference>
<proteinExistence type="inferred from homology"/>
<evidence type="ECO:0000313" key="9">
    <source>
        <dbReference type="EMBL" id="QKN23931.1"/>
    </source>
</evidence>
<dbReference type="RefSeq" id="WP_174193174.1">
    <property type="nucleotide sequence ID" value="NZ_CP046051.1"/>
</dbReference>
<dbReference type="NCBIfam" id="TIGR00608">
    <property type="entry name" value="radc"/>
    <property type="match status" value="1"/>
</dbReference>
<dbReference type="EMBL" id="CP046051">
    <property type="protein sequence ID" value="QKN23931.1"/>
    <property type="molecule type" value="Genomic_DNA"/>
</dbReference>
<dbReference type="InterPro" id="IPR037518">
    <property type="entry name" value="MPN"/>
</dbReference>
<evidence type="ECO:0000256" key="6">
    <source>
        <dbReference type="ARBA" id="ARBA00023049"/>
    </source>
</evidence>
<keyword evidence="5" id="KW-0862">Zinc</keyword>
<evidence type="ECO:0000256" key="3">
    <source>
        <dbReference type="ARBA" id="ARBA00022723"/>
    </source>
</evidence>
<name>A0A859DV71_9FIRM</name>
<feature type="domain" description="MPN" evidence="8">
    <location>
        <begin position="106"/>
        <end position="228"/>
    </location>
</feature>
<keyword evidence="2" id="KW-0645">Protease</keyword>
<comment type="similarity">
    <text evidence="1 7">Belongs to the UPF0758 family.</text>
</comment>
<accession>A0A859DV71</accession>
<sequence length="254" mass="28993">MAGKTENLHNGHRQRLRGRYRREGLDGFADHEVLELLLFYAIPYQDTNPLAHRLLERFGSLAGVLDAPEEELLKVKGIGENAALLLKILPDIYRRYQISQQKDVQLIAGENDAAAYLQSRFIGKKQECVLLMLLNSRHQVLFCDEVSEGTATTANIYVRRIVQKAVRYDAVFAFLAHNHPSGEILPSVQDLEATQLIAQALKNVNVQLVDHFIISQKDYLSLKQSGYFQYILSTEKYENCQYKVAESTKEEKRP</sequence>
<dbReference type="PANTHER" id="PTHR30471:SF3">
    <property type="entry name" value="UPF0758 PROTEIN YEES-RELATED"/>
    <property type="match status" value="1"/>
</dbReference>
<dbReference type="Proteomes" id="UP000501316">
    <property type="component" value="Chromosome"/>
</dbReference>
<dbReference type="InterPro" id="IPR010994">
    <property type="entry name" value="RuvA_2-like"/>
</dbReference>
<dbReference type="Gene3D" id="3.40.140.10">
    <property type="entry name" value="Cytidine Deaminase, domain 2"/>
    <property type="match status" value="1"/>
</dbReference>
<organism evidence="9 10">
    <name type="scientific">Caproicibacterium lactatifermentans</name>
    <dbReference type="NCBI Taxonomy" id="2666138"/>
    <lineage>
        <taxon>Bacteria</taxon>
        <taxon>Bacillati</taxon>
        <taxon>Bacillota</taxon>
        <taxon>Clostridia</taxon>
        <taxon>Eubacteriales</taxon>
        <taxon>Oscillospiraceae</taxon>
        <taxon>Caproicibacterium</taxon>
    </lineage>
</organism>
<gene>
    <name evidence="9" type="primary">radC</name>
    <name evidence="9" type="ORF">GJQ69_05215</name>
</gene>
<dbReference type="KEGG" id="clf:GJQ69_05215"/>
<evidence type="ECO:0000256" key="5">
    <source>
        <dbReference type="ARBA" id="ARBA00022833"/>
    </source>
</evidence>
<evidence type="ECO:0000313" key="10">
    <source>
        <dbReference type="Proteomes" id="UP000501316"/>
    </source>
</evidence>
<keyword evidence="6" id="KW-0482">Metalloprotease</keyword>
<dbReference type="CDD" id="cd08071">
    <property type="entry name" value="MPN_DUF2466"/>
    <property type="match status" value="1"/>
</dbReference>
<evidence type="ECO:0000256" key="1">
    <source>
        <dbReference type="ARBA" id="ARBA00010243"/>
    </source>
</evidence>
<keyword evidence="4" id="KW-0378">Hydrolase</keyword>
<dbReference type="Gene3D" id="1.10.150.20">
    <property type="entry name" value="5' to 3' exonuclease, C-terminal subdomain"/>
    <property type="match status" value="1"/>
</dbReference>
<dbReference type="GO" id="GO:0046872">
    <property type="term" value="F:metal ion binding"/>
    <property type="evidence" value="ECO:0007669"/>
    <property type="project" value="UniProtKB-KW"/>
</dbReference>
<evidence type="ECO:0000259" key="8">
    <source>
        <dbReference type="PROSITE" id="PS50249"/>
    </source>
</evidence>
<dbReference type="InterPro" id="IPR020891">
    <property type="entry name" value="UPF0758_CS"/>
</dbReference>
<evidence type="ECO:0000256" key="4">
    <source>
        <dbReference type="ARBA" id="ARBA00022801"/>
    </source>
</evidence>
<dbReference type="AlphaFoldDB" id="A0A859DV71"/>
<evidence type="ECO:0000256" key="7">
    <source>
        <dbReference type="RuleBase" id="RU003797"/>
    </source>
</evidence>
<dbReference type="PROSITE" id="PS01302">
    <property type="entry name" value="UPF0758"/>
    <property type="match status" value="1"/>
</dbReference>
<protein>
    <submittedName>
        <fullName evidence="9">DNA repair protein RadC</fullName>
    </submittedName>
</protein>
<dbReference type="SUPFAM" id="SSF47781">
    <property type="entry name" value="RuvA domain 2-like"/>
    <property type="match status" value="1"/>
</dbReference>
<dbReference type="PROSITE" id="PS50249">
    <property type="entry name" value="MPN"/>
    <property type="match status" value="1"/>
</dbReference>